<dbReference type="InterPro" id="IPR016181">
    <property type="entry name" value="Acyl_CoA_acyltransferase"/>
</dbReference>
<dbReference type="InterPro" id="IPR050832">
    <property type="entry name" value="Bact_Acetyltransf"/>
</dbReference>
<dbReference type="EMBL" id="VNFE01000003">
    <property type="protein sequence ID" value="TVU90266.1"/>
    <property type="molecule type" value="Genomic_DNA"/>
</dbReference>
<evidence type="ECO:0000256" key="1">
    <source>
        <dbReference type="ARBA" id="ARBA00022679"/>
    </source>
</evidence>
<dbReference type="SUPFAM" id="SSF55729">
    <property type="entry name" value="Acyl-CoA N-acyltransferases (Nat)"/>
    <property type="match status" value="1"/>
</dbReference>
<evidence type="ECO:0000256" key="2">
    <source>
        <dbReference type="ARBA" id="ARBA00023315"/>
    </source>
</evidence>
<gene>
    <name evidence="4" type="ORF">FQP89_10035</name>
</gene>
<dbReference type="PROSITE" id="PS51186">
    <property type="entry name" value="GNAT"/>
    <property type="match status" value="1"/>
</dbReference>
<sequence length="143" mass="16000">MHYRTMTINDYEAAIALWSESEGVRLRDADSREGIEKYLLRNPGLSFVAEVEGELVGTIMAGHDGKRGYVQHLSVADSRRRAGIATKLVSLCLEALKSEGIQKSHLMILPENVAAQKFWANQGWAYRSDILLYSFVNGDNQNV</sequence>
<organism evidence="4 5">
    <name type="scientific">Vreelandella titanicae</name>
    <dbReference type="NCBI Taxonomy" id="664683"/>
    <lineage>
        <taxon>Bacteria</taxon>
        <taxon>Pseudomonadati</taxon>
        <taxon>Pseudomonadota</taxon>
        <taxon>Gammaproteobacteria</taxon>
        <taxon>Oceanospirillales</taxon>
        <taxon>Halomonadaceae</taxon>
        <taxon>Vreelandella</taxon>
    </lineage>
</organism>
<proteinExistence type="predicted"/>
<name>A0A558J9G1_9GAMM</name>
<evidence type="ECO:0000259" key="3">
    <source>
        <dbReference type="PROSITE" id="PS51186"/>
    </source>
</evidence>
<dbReference type="CDD" id="cd04301">
    <property type="entry name" value="NAT_SF"/>
    <property type="match status" value="1"/>
</dbReference>
<reference evidence="4 5" key="1">
    <citation type="submission" date="2019-07" db="EMBL/GenBank/DDBJ databases">
        <title>Diversity of Bacteria from Kongsfjorden, Arctic.</title>
        <authorList>
            <person name="Yu Y."/>
        </authorList>
    </citation>
    <scope>NUCLEOTIDE SEQUENCE [LARGE SCALE GENOMIC DNA]</scope>
    <source>
        <strain evidence="4 5">SM1922</strain>
    </source>
</reference>
<accession>A0A558J9G1</accession>
<keyword evidence="2" id="KW-0012">Acyltransferase</keyword>
<dbReference type="Gene3D" id="3.40.630.30">
    <property type="match status" value="1"/>
</dbReference>
<protein>
    <submittedName>
        <fullName evidence="4">GNAT family N-acetyltransferase</fullName>
    </submittedName>
</protein>
<feature type="domain" description="N-acetyltransferase" evidence="3">
    <location>
        <begin position="1"/>
        <end position="143"/>
    </location>
</feature>
<dbReference type="InterPro" id="IPR000182">
    <property type="entry name" value="GNAT_dom"/>
</dbReference>
<keyword evidence="1 4" id="KW-0808">Transferase</keyword>
<dbReference type="Pfam" id="PF00583">
    <property type="entry name" value="Acetyltransf_1"/>
    <property type="match status" value="1"/>
</dbReference>
<evidence type="ECO:0000313" key="4">
    <source>
        <dbReference type="EMBL" id="TVU90266.1"/>
    </source>
</evidence>
<evidence type="ECO:0000313" key="5">
    <source>
        <dbReference type="Proteomes" id="UP000317288"/>
    </source>
</evidence>
<dbReference type="Proteomes" id="UP000317288">
    <property type="component" value="Unassembled WGS sequence"/>
</dbReference>
<dbReference type="PANTHER" id="PTHR43877:SF1">
    <property type="entry name" value="ACETYLTRANSFERASE"/>
    <property type="match status" value="1"/>
</dbReference>
<dbReference type="PANTHER" id="PTHR43877">
    <property type="entry name" value="AMINOALKYLPHOSPHONATE N-ACETYLTRANSFERASE-RELATED-RELATED"/>
    <property type="match status" value="1"/>
</dbReference>
<dbReference type="GO" id="GO:0016747">
    <property type="term" value="F:acyltransferase activity, transferring groups other than amino-acyl groups"/>
    <property type="evidence" value="ECO:0007669"/>
    <property type="project" value="InterPro"/>
</dbReference>
<comment type="caution">
    <text evidence="4">The sequence shown here is derived from an EMBL/GenBank/DDBJ whole genome shotgun (WGS) entry which is preliminary data.</text>
</comment>
<dbReference type="AlphaFoldDB" id="A0A558J9G1"/>